<accession>A0ABR8N0C2</accession>
<proteinExistence type="predicted"/>
<keyword evidence="3" id="KW-1185">Reference proteome</keyword>
<gene>
    <name evidence="2" type="ORF">H8B09_19550</name>
</gene>
<protein>
    <submittedName>
        <fullName evidence="2">Uncharacterized protein</fullName>
    </submittedName>
</protein>
<dbReference type="Proteomes" id="UP000609346">
    <property type="component" value="Unassembled WGS sequence"/>
</dbReference>
<feature type="region of interest" description="Disordered" evidence="1">
    <location>
        <begin position="1"/>
        <end position="69"/>
    </location>
</feature>
<dbReference type="EMBL" id="JACXZA010000005">
    <property type="protein sequence ID" value="MBD3920971.1"/>
    <property type="molecule type" value="Genomic_DNA"/>
</dbReference>
<organism evidence="2 3">
    <name type="scientific">Paenibacillus terricola</name>
    <dbReference type="NCBI Taxonomy" id="2763503"/>
    <lineage>
        <taxon>Bacteria</taxon>
        <taxon>Bacillati</taxon>
        <taxon>Bacillota</taxon>
        <taxon>Bacilli</taxon>
        <taxon>Bacillales</taxon>
        <taxon>Paenibacillaceae</taxon>
        <taxon>Paenibacillus</taxon>
    </lineage>
</organism>
<name>A0ABR8N0C2_9BACL</name>
<evidence type="ECO:0000313" key="2">
    <source>
        <dbReference type="EMBL" id="MBD3920971.1"/>
    </source>
</evidence>
<sequence length="69" mass="7815">MEDNNKPNVDEPTGPKKISLAEAMKRKLEEKKQAQSQSKKQQSHLNAGVQKMTSQIKKKPNNQKKRTGV</sequence>
<dbReference type="RefSeq" id="WP_191205652.1">
    <property type="nucleotide sequence ID" value="NZ_JACXZA010000005.1"/>
</dbReference>
<feature type="compositionally biased region" description="Basic and acidic residues" evidence="1">
    <location>
        <begin position="23"/>
        <end position="33"/>
    </location>
</feature>
<evidence type="ECO:0000313" key="3">
    <source>
        <dbReference type="Proteomes" id="UP000609346"/>
    </source>
</evidence>
<reference evidence="2 3" key="1">
    <citation type="submission" date="2020-09" db="EMBL/GenBank/DDBJ databases">
        <title>Paenibacillus sp. strain PR3 16S rRNA gene Genome sequencing and assembly.</title>
        <authorList>
            <person name="Kim J."/>
        </authorList>
    </citation>
    <scope>NUCLEOTIDE SEQUENCE [LARGE SCALE GENOMIC DNA]</scope>
    <source>
        <strain evidence="2 3">PR3</strain>
    </source>
</reference>
<comment type="caution">
    <text evidence="2">The sequence shown here is derived from an EMBL/GenBank/DDBJ whole genome shotgun (WGS) entry which is preliminary data.</text>
</comment>
<evidence type="ECO:0000256" key="1">
    <source>
        <dbReference type="SAM" id="MobiDB-lite"/>
    </source>
</evidence>
<feature type="compositionally biased region" description="Basic residues" evidence="1">
    <location>
        <begin position="56"/>
        <end position="69"/>
    </location>
</feature>